<dbReference type="InterPro" id="IPR036397">
    <property type="entry name" value="RNaseH_sf"/>
</dbReference>
<keyword evidence="3" id="KW-1185">Reference proteome</keyword>
<dbReference type="SUPFAM" id="SSF53098">
    <property type="entry name" value="Ribonuclease H-like"/>
    <property type="match status" value="1"/>
</dbReference>
<dbReference type="InterPro" id="IPR012337">
    <property type="entry name" value="RNaseH-like_sf"/>
</dbReference>
<accession>A0A9D3AZY8</accession>
<dbReference type="AlphaFoldDB" id="A0A9D3AZY8"/>
<gene>
    <name evidence="2" type="ORF">SPSYN_00086</name>
</gene>
<dbReference type="Proteomes" id="UP000798488">
    <property type="component" value="Unassembled WGS sequence"/>
</dbReference>
<dbReference type="Pfam" id="PF13333">
    <property type="entry name" value="rve_2"/>
    <property type="match status" value="1"/>
</dbReference>
<evidence type="ECO:0000313" key="2">
    <source>
        <dbReference type="EMBL" id="KAF1086368.1"/>
    </source>
</evidence>
<dbReference type="PROSITE" id="PS50994">
    <property type="entry name" value="INTEGRASE"/>
    <property type="match status" value="1"/>
</dbReference>
<name>A0A9D3AZY8_9FIRM</name>
<dbReference type="NCBIfam" id="NF033516">
    <property type="entry name" value="transpos_IS3"/>
    <property type="match status" value="1"/>
</dbReference>
<dbReference type="InterPro" id="IPR048020">
    <property type="entry name" value="Transpos_IS3"/>
</dbReference>
<dbReference type="PANTHER" id="PTHR46889:SF4">
    <property type="entry name" value="TRANSPOSASE INSO FOR INSERTION SEQUENCE ELEMENT IS911B-RELATED"/>
    <property type="match status" value="1"/>
</dbReference>
<feature type="domain" description="Integrase catalytic" evidence="1">
    <location>
        <begin position="105"/>
        <end position="268"/>
    </location>
</feature>
<dbReference type="GO" id="GO:0015074">
    <property type="term" value="P:DNA integration"/>
    <property type="evidence" value="ECO:0007669"/>
    <property type="project" value="InterPro"/>
</dbReference>
<comment type="caution">
    <text evidence="2">The sequence shown here is derived from an EMBL/GenBank/DDBJ whole genome shotgun (WGS) entry which is preliminary data.</text>
</comment>
<dbReference type="GO" id="GO:0003676">
    <property type="term" value="F:nucleic acid binding"/>
    <property type="evidence" value="ECO:0007669"/>
    <property type="project" value="InterPro"/>
</dbReference>
<sequence length="273" mass="32569">MCQVLEVSRSGYYDWKDRLPSKRKLENQEILKIARKSYKECHGMCGLDKLLADVREKFPNCSRKRLYEIQRKNKLYAKRKKKFKVTTNSNHKLPVTENLLNQNFKTDKPNAVWVTDISYIYTYEGWLYLAMIKDIFTKEIVGWATDSNMRTELCIKALENAVRRHKPPKGIIHHSDRGVQYCSREYQATLKKHGMICSMSRKGNCYDNACAETFFSTIKCEMLYHKRYMTREEARWDIFWYIEVFYNRKRRHQALGYLSPATFRKGYLEQKAA</sequence>
<reference evidence="2" key="1">
    <citation type="submission" date="2016-02" db="EMBL/GenBank/DDBJ databases">
        <title>Draft Genome Sequence of Sporotomaculum syntrophicum Strain FB, a Syntrophic Benzoate Degrader.</title>
        <authorList>
            <person name="Nobu M.K."/>
            <person name="Narihiro T."/>
            <person name="Qiu Y.-L."/>
            <person name="Ohashi A."/>
            <person name="Liu W.-T."/>
            <person name="Yuji S."/>
        </authorList>
    </citation>
    <scope>NUCLEOTIDE SEQUENCE</scope>
    <source>
        <strain evidence="2">FB</strain>
    </source>
</reference>
<organism evidence="2 3">
    <name type="scientific">Sporotomaculum syntrophicum</name>
    <dbReference type="NCBI Taxonomy" id="182264"/>
    <lineage>
        <taxon>Bacteria</taxon>
        <taxon>Bacillati</taxon>
        <taxon>Bacillota</taxon>
        <taxon>Clostridia</taxon>
        <taxon>Eubacteriales</taxon>
        <taxon>Desulfallaceae</taxon>
        <taxon>Sporotomaculum</taxon>
    </lineage>
</organism>
<dbReference type="InterPro" id="IPR001584">
    <property type="entry name" value="Integrase_cat-core"/>
</dbReference>
<evidence type="ECO:0000313" key="3">
    <source>
        <dbReference type="Proteomes" id="UP000798488"/>
    </source>
</evidence>
<evidence type="ECO:0000259" key="1">
    <source>
        <dbReference type="PROSITE" id="PS50994"/>
    </source>
</evidence>
<dbReference type="Gene3D" id="3.30.420.10">
    <property type="entry name" value="Ribonuclease H-like superfamily/Ribonuclease H"/>
    <property type="match status" value="1"/>
</dbReference>
<protein>
    <submittedName>
        <fullName evidence="2">Integrase core domain protein</fullName>
    </submittedName>
</protein>
<dbReference type="EMBL" id="LSRS01000001">
    <property type="protein sequence ID" value="KAF1086368.1"/>
    <property type="molecule type" value="Genomic_DNA"/>
</dbReference>
<proteinExistence type="predicted"/>
<dbReference type="PANTHER" id="PTHR46889">
    <property type="entry name" value="TRANSPOSASE INSF FOR INSERTION SEQUENCE IS3B-RELATED"/>
    <property type="match status" value="1"/>
</dbReference>
<dbReference type="Pfam" id="PF00665">
    <property type="entry name" value="rve"/>
    <property type="match status" value="1"/>
</dbReference>
<dbReference type="InterPro" id="IPR050900">
    <property type="entry name" value="Transposase_IS3/IS150/IS904"/>
</dbReference>